<evidence type="ECO:0000313" key="4">
    <source>
        <dbReference type="EMBL" id="KAL0958338.1"/>
    </source>
</evidence>
<dbReference type="SMART" id="SM00220">
    <property type="entry name" value="S_TKc"/>
    <property type="match status" value="1"/>
</dbReference>
<evidence type="ECO:0000259" key="2">
    <source>
        <dbReference type="PROSITE" id="PS50006"/>
    </source>
</evidence>
<evidence type="ECO:0000313" key="5">
    <source>
        <dbReference type="Proteomes" id="UP001556367"/>
    </source>
</evidence>
<keyword evidence="5" id="KW-1185">Reference proteome</keyword>
<dbReference type="Gene3D" id="1.10.510.10">
    <property type="entry name" value="Transferase(Phosphotransferase) domain 1"/>
    <property type="match status" value="1"/>
</dbReference>
<evidence type="ECO:0000259" key="3">
    <source>
        <dbReference type="PROSITE" id="PS50011"/>
    </source>
</evidence>
<dbReference type="CDD" id="cd00060">
    <property type="entry name" value="FHA"/>
    <property type="match status" value="1"/>
</dbReference>
<feature type="domain" description="Protein kinase" evidence="3">
    <location>
        <begin position="66"/>
        <end position="250"/>
    </location>
</feature>
<name>A0ABR3JR60_9AGAR</name>
<proteinExistence type="inferred from homology"/>
<evidence type="ECO:0000256" key="1">
    <source>
        <dbReference type="ARBA" id="ARBA00005575"/>
    </source>
</evidence>
<dbReference type="Gene3D" id="2.60.200.20">
    <property type="match status" value="1"/>
</dbReference>
<reference evidence="5" key="1">
    <citation type="submission" date="2024-06" db="EMBL/GenBank/DDBJ databases">
        <title>Multi-omics analyses provide insights into the biosynthesis of the anticancer antibiotic pleurotin in Hohenbuehelia grisea.</title>
        <authorList>
            <person name="Weaver J.A."/>
            <person name="Alberti F."/>
        </authorList>
    </citation>
    <scope>NUCLEOTIDE SEQUENCE [LARGE SCALE GENOMIC DNA]</scope>
    <source>
        <strain evidence="5">T-177</strain>
    </source>
</reference>
<dbReference type="SUPFAM" id="SSF56112">
    <property type="entry name" value="Protein kinase-like (PK-like)"/>
    <property type="match status" value="1"/>
</dbReference>
<comment type="similarity">
    <text evidence="1">Belongs to the protein kinase superfamily. CAMK Ser/Thr protein kinase family. CHEK2 subfamily.</text>
</comment>
<dbReference type="InterPro" id="IPR000719">
    <property type="entry name" value="Prot_kinase_dom"/>
</dbReference>
<dbReference type="PROSITE" id="PS50011">
    <property type="entry name" value="PROTEIN_KINASE_DOM"/>
    <property type="match status" value="1"/>
</dbReference>
<dbReference type="InterPro" id="IPR011009">
    <property type="entry name" value="Kinase-like_dom_sf"/>
</dbReference>
<dbReference type="SMART" id="SM00240">
    <property type="entry name" value="FHA"/>
    <property type="match status" value="1"/>
</dbReference>
<dbReference type="InterPro" id="IPR000253">
    <property type="entry name" value="FHA_dom"/>
</dbReference>
<dbReference type="PROSITE" id="PS50006">
    <property type="entry name" value="FHA_DOMAIN"/>
    <property type="match status" value="1"/>
</dbReference>
<dbReference type="InterPro" id="IPR008271">
    <property type="entry name" value="Ser/Thr_kinase_AS"/>
</dbReference>
<evidence type="ECO:0008006" key="6">
    <source>
        <dbReference type="Google" id="ProtNLM"/>
    </source>
</evidence>
<gene>
    <name evidence="4" type="ORF">HGRIS_000483</name>
</gene>
<dbReference type="PANTHER" id="PTHR24347">
    <property type="entry name" value="SERINE/THREONINE-PROTEIN KINASE"/>
    <property type="match status" value="1"/>
</dbReference>
<comment type="caution">
    <text evidence="4">The sequence shown here is derived from an EMBL/GenBank/DDBJ whole genome shotgun (WGS) entry which is preliminary data.</text>
</comment>
<dbReference type="EMBL" id="JASNQZ010000004">
    <property type="protein sequence ID" value="KAL0958338.1"/>
    <property type="molecule type" value="Genomic_DNA"/>
</dbReference>
<dbReference type="InterPro" id="IPR008984">
    <property type="entry name" value="SMAD_FHA_dom_sf"/>
</dbReference>
<sequence length="250" mass="27926">MDDHIWGYLDPLNPALVRIDFLIPCPSVSIGRNLQGNTVVFSSPRISNHHCVITWDGKNLDPDCPGPEVTVWDTSTNGTVFLAISLNSGIHYAVKLIKRPRTIGSKGTLRVEDQVEEDSRIPGQPSAWTLLLREIKIMTKLHHRNVCKIHEIFLQSGDDAYLVLKLVKGGTLADHLPRSVPGLTESEAKRFIYQICDALSYIHSQGIVHRDLKPENILLTNETPPTVKIADFGLAKMIDNGTMLRVSHWV</sequence>
<dbReference type="Pfam" id="PF00069">
    <property type="entry name" value="Pkinase"/>
    <property type="match status" value="1"/>
</dbReference>
<accession>A0ABR3JR60</accession>
<dbReference type="PROSITE" id="PS00108">
    <property type="entry name" value="PROTEIN_KINASE_ST"/>
    <property type="match status" value="1"/>
</dbReference>
<protein>
    <recommendedName>
        <fullName evidence="6">Protein kinase domain-containing protein</fullName>
    </recommendedName>
</protein>
<feature type="domain" description="FHA" evidence="2">
    <location>
        <begin position="28"/>
        <end position="86"/>
    </location>
</feature>
<dbReference type="SUPFAM" id="SSF49879">
    <property type="entry name" value="SMAD/FHA domain"/>
    <property type="match status" value="1"/>
</dbReference>
<dbReference type="Proteomes" id="UP001556367">
    <property type="component" value="Unassembled WGS sequence"/>
</dbReference>
<organism evidence="4 5">
    <name type="scientific">Hohenbuehelia grisea</name>
    <dbReference type="NCBI Taxonomy" id="104357"/>
    <lineage>
        <taxon>Eukaryota</taxon>
        <taxon>Fungi</taxon>
        <taxon>Dikarya</taxon>
        <taxon>Basidiomycota</taxon>
        <taxon>Agaricomycotina</taxon>
        <taxon>Agaricomycetes</taxon>
        <taxon>Agaricomycetidae</taxon>
        <taxon>Agaricales</taxon>
        <taxon>Pleurotineae</taxon>
        <taxon>Pleurotaceae</taxon>
        <taxon>Hohenbuehelia</taxon>
    </lineage>
</organism>